<accession>A0ABV7B8B8</accession>
<keyword evidence="2" id="KW-1185">Reference proteome</keyword>
<evidence type="ECO:0000313" key="1">
    <source>
        <dbReference type="EMBL" id="MFC2992978.1"/>
    </source>
</evidence>
<dbReference type="Proteomes" id="UP001595386">
    <property type="component" value="Unassembled WGS sequence"/>
</dbReference>
<sequence length="69" mass="7725">MQHKFLSDNAAAHRAYLRRELAEYEGQVVEQARRIVGGESSTAPSEEHLRVLLQWLDGRATGAGPRVTH</sequence>
<reference evidence="2" key="1">
    <citation type="journal article" date="2019" name="Int. J. Syst. Evol. Microbiol.">
        <title>The Global Catalogue of Microorganisms (GCM) 10K type strain sequencing project: providing services to taxonomists for standard genome sequencing and annotation.</title>
        <authorList>
            <consortium name="The Broad Institute Genomics Platform"/>
            <consortium name="The Broad Institute Genome Sequencing Center for Infectious Disease"/>
            <person name="Wu L."/>
            <person name="Ma J."/>
        </authorList>
    </citation>
    <scope>NUCLEOTIDE SEQUENCE [LARGE SCALE GENOMIC DNA]</scope>
    <source>
        <strain evidence="2">KCTC 52660</strain>
    </source>
</reference>
<dbReference type="EMBL" id="JBHRSQ010000017">
    <property type="protein sequence ID" value="MFC2992978.1"/>
    <property type="molecule type" value="Genomic_DNA"/>
</dbReference>
<proteinExistence type="predicted"/>
<comment type="caution">
    <text evidence="1">The sequence shown here is derived from an EMBL/GenBank/DDBJ whole genome shotgun (WGS) entry which is preliminary data.</text>
</comment>
<dbReference type="RefSeq" id="WP_379760174.1">
    <property type="nucleotide sequence ID" value="NZ_JBHRSQ010000017.1"/>
</dbReference>
<evidence type="ECO:0000313" key="2">
    <source>
        <dbReference type="Proteomes" id="UP001595386"/>
    </source>
</evidence>
<name>A0ABV7B8B8_9GAMM</name>
<organism evidence="1 2">
    <name type="scientific">Halomonas tibetensis</name>
    <dbReference type="NCBI Taxonomy" id="2259590"/>
    <lineage>
        <taxon>Bacteria</taxon>
        <taxon>Pseudomonadati</taxon>
        <taxon>Pseudomonadota</taxon>
        <taxon>Gammaproteobacteria</taxon>
        <taxon>Oceanospirillales</taxon>
        <taxon>Halomonadaceae</taxon>
        <taxon>Halomonas</taxon>
    </lineage>
</organism>
<gene>
    <name evidence="1" type="ORF">ACFODV_13130</name>
</gene>
<protein>
    <submittedName>
        <fullName evidence="1">Uncharacterized protein</fullName>
    </submittedName>
</protein>